<name>A0A517QJR2_9PLAN</name>
<keyword evidence="2" id="KW-0489">Methyltransferase</keyword>
<dbReference type="KEGG" id="tpol:Mal48_09930"/>
<dbReference type="EMBL" id="CP036267">
    <property type="protein sequence ID" value="QDT31757.1"/>
    <property type="molecule type" value="Genomic_DNA"/>
</dbReference>
<dbReference type="OrthoDB" id="253007at2"/>
<accession>A0A517QJR2</accession>
<dbReference type="GO" id="GO:0102130">
    <property type="term" value="F:malonyl-CoA methyltransferase activity"/>
    <property type="evidence" value="ECO:0007669"/>
    <property type="project" value="UniProtKB-EC"/>
</dbReference>
<sequence length="252" mass="29198">MTDSLNDVRKSWDSKADDWQKQVGDQGDWNRRLNSDPVLFELLGRVRNRDILDAGCGTGYLSNRLTEMGADVIGVDLSPEMIRTARHHYPDLDFRVDDCQSLSTIEDGDMDLVVSNYVLMDTPNLSEAVQAMYRALRPAGIAVVVVSHPCFPQGVADVHPDGTVSYHWKHSYYEQSQQKDPPWKHFKSDFIWFHRPVEDYWKAFRTAGFRVEELREPRITPDQYHLAPNRQVLETYQERPLSIVFKLMKPSR</sequence>
<dbReference type="Gene3D" id="3.40.50.150">
    <property type="entry name" value="Vaccinia Virus protein VP39"/>
    <property type="match status" value="1"/>
</dbReference>
<dbReference type="PANTHER" id="PTHR43861:SF1">
    <property type="entry name" value="TRANS-ACONITATE 2-METHYLTRANSFERASE"/>
    <property type="match status" value="1"/>
</dbReference>
<dbReference type="Pfam" id="PF08241">
    <property type="entry name" value="Methyltransf_11"/>
    <property type="match status" value="1"/>
</dbReference>
<dbReference type="InterPro" id="IPR029063">
    <property type="entry name" value="SAM-dependent_MTases_sf"/>
</dbReference>
<dbReference type="EC" id="2.1.1.197" evidence="2"/>
<evidence type="ECO:0000313" key="2">
    <source>
        <dbReference type="EMBL" id="QDT31757.1"/>
    </source>
</evidence>
<reference evidence="2 3" key="1">
    <citation type="submission" date="2019-02" db="EMBL/GenBank/DDBJ databases">
        <title>Deep-cultivation of Planctomycetes and their phenomic and genomic characterization uncovers novel biology.</title>
        <authorList>
            <person name="Wiegand S."/>
            <person name="Jogler M."/>
            <person name="Boedeker C."/>
            <person name="Pinto D."/>
            <person name="Vollmers J."/>
            <person name="Rivas-Marin E."/>
            <person name="Kohn T."/>
            <person name="Peeters S.H."/>
            <person name="Heuer A."/>
            <person name="Rast P."/>
            <person name="Oberbeckmann S."/>
            <person name="Bunk B."/>
            <person name="Jeske O."/>
            <person name="Meyerdierks A."/>
            <person name="Storesund J.E."/>
            <person name="Kallscheuer N."/>
            <person name="Luecker S."/>
            <person name="Lage O.M."/>
            <person name="Pohl T."/>
            <person name="Merkel B.J."/>
            <person name="Hornburger P."/>
            <person name="Mueller R.-W."/>
            <person name="Bruemmer F."/>
            <person name="Labrenz M."/>
            <person name="Spormann A.M."/>
            <person name="Op den Camp H."/>
            <person name="Overmann J."/>
            <person name="Amann R."/>
            <person name="Jetten M.S.M."/>
            <person name="Mascher T."/>
            <person name="Medema M.H."/>
            <person name="Devos D.P."/>
            <person name="Kaster A.-K."/>
            <person name="Ovreas L."/>
            <person name="Rohde M."/>
            <person name="Galperin M.Y."/>
            <person name="Jogler C."/>
        </authorList>
    </citation>
    <scope>NUCLEOTIDE SEQUENCE [LARGE SCALE GENOMIC DNA]</scope>
    <source>
        <strain evidence="2 3">Mal48</strain>
    </source>
</reference>
<dbReference type="CDD" id="cd02440">
    <property type="entry name" value="AdoMet_MTases"/>
    <property type="match status" value="1"/>
</dbReference>
<evidence type="ECO:0000259" key="1">
    <source>
        <dbReference type="Pfam" id="PF08241"/>
    </source>
</evidence>
<dbReference type="AlphaFoldDB" id="A0A517QJR2"/>
<gene>
    <name evidence="2" type="primary">bioC</name>
    <name evidence="2" type="ORF">Mal48_09930</name>
</gene>
<protein>
    <submittedName>
        <fullName evidence="2">Malonyl-[acyl-carrier protein] O-methyltransferase</fullName>
        <ecNumber evidence="2">2.1.1.197</ecNumber>
    </submittedName>
</protein>
<keyword evidence="2" id="KW-0808">Transferase</keyword>
<evidence type="ECO:0000313" key="3">
    <source>
        <dbReference type="Proteomes" id="UP000315724"/>
    </source>
</evidence>
<dbReference type="Proteomes" id="UP000315724">
    <property type="component" value="Chromosome"/>
</dbReference>
<proteinExistence type="predicted"/>
<organism evidence="2 3">
    <name type="scientific">Thalassoglobus polymorphus</name>
    <dbReference type="NCBI Taxonomy" id="2527994"/>
    <lineage>
        <taxon>Bacteria</taxon>
        <taxon>Pseudomonadati</taxon>
        <taxon>Planctomycetota</taxon>
        <taxon>Planctomycetia</taxon>
        <taxon>Planctomycetales</taxon>
        <taxon>Planctomycetaceae</taxon>
        <taxon>Thalassoglobus</taxon>
    </lineage>
</organism>
<dbReference type="RefSeq" id="WP_145196580.1">
    <property type="nucleotide sequence ID" value="NZ_CP036267.1"/>
</dbReference>
<dbReference type="GO" id="GO:0008757">
    <property type="term" value="F:S-adenosylmethionine-dependent methyltransferase activity"/>
    <property type="evidence" value="ECO:0007669"/>
    <property type="project" value="InterPro"/>
</dbReference>
<feature type="domain" description="Methyltransferase type 11" evidence="1">
    <location>
        <begin position="52"/>
        <end position="143"/>
    </location>
</feature>
<dbReference type="GO" id="GO:0032259">
    <property type="term" value="P:methylation"/>
    <property type="evidence" value="ECO:0007669"/>
    <property type="project" value="UniProtKB-KW"/>
</dbReference>
<dbReference type="InterPro" id="IPR013216">
    <property type="entry name" value="Methyltransf_11"/>
</dbReference>
<keyword evidence="3" id="KW-1185">Reference proteome</keyword>
<dbReference type="PANTHER" id="PTHR43861">
    <property type="entry name" value="TRANS-ACONITATE 2-METHYLTRANSFERASE-RELATED"/>
    <property type="match status" value="1"/>
</dbReference>
<dbReference type="SUPFAM" id="SSF53335">
    <property type="entry name" value="S-adenosyl-L-methionine-dependent methyltransferases"/>
    <property type="match status" value="1"/>
</dbReference>